<dbReference type="InterPro" id="IPR050855">
    <property type="entry name" value="NDM-1-like"/>
</dbReference>
<evidence type="ECO:0000313" key="2">
    <source>
        <dbReference type="EMBL" id="SJZ95483.1"/>
    </source>
</evidence>
<dbReference type="InterPro" id="IPR001279">
    <property type="entry name" value="Metallo-B-lactamas"/>
</dbReference>
<dbReference type="PANTHER" id="PTHR42951">
    <property type="entry name" value="METALLO-BETA-LACTAMASE DOMAIN-CONTAINING"/>
    <property type="match status" value="1"/>
</dbReference>
<dbReference type="Pfam" id="PF00753">
    <property type="entry name" value="Lactamase_B"/>
    <property type="match status" value="1"/>
</dbReference>
<name>A0A1T4PVE0_9ACTN</name>
<proteinExistence type="predicted"/>
<dbReference type="OrthoDB" id="2273115at2"/>
<keyword evidence="3" id="KW-1185">Reference proteome</keyword>
<dbReference type="InterPro" id="IPR036866">
    <property type="entry name" value="RibonucZ/Hydroxyglut_hydro"/>
</dbReference>
<dbReference type="PANTHER" id="PTHR42951:SF4">
    <property type="entry name" value="ACYL-COENZYME A THIOESTERASE MBLAC2"/>
    <property type="match status" value="1"/>
</dbReference>
<organism evidence="2 3">
    <name type="scientific">Marinactinospora thermotolerans DSM 45154</name>
    <dbReference type="NCBI Taxonomy" id="1122192"/>
    <lineage>
        <taxon>Bacteria</taxon>
        <taxon>Bacillati</taxon>
        <taxon>Actinomycetota</taxon>
        <taxon>Actinomycetes</taxon>
        <taxon>Streptosporangiales</taxon>
        <taxon>Nocardiopsidaceae</taxon>
        <taxon>Marinactinospora</taxon>
    </lineage>
</organism>
<sequence>MATPPATPDDASPHAARLEEITPGVHAWIQPDGSWWINNAGAVTDTTGTIVIDTCATEERTRRFLTTLTTATGGAPLHTAVNTHHHGDHTYGNSLLPATTTIIGHEHMRRSLLADTFLAHPSPYWQPAPSWGDLTLRPPTRTIRDELVLTAGRTRVELHHPGASVHTGGDLVVWLPRQRVLFTGDLLFHRVTPMIASGTATGALRGLNWLSTFPARHVIPGHGRPIDAADLPRVIADHERYYRLVLHTAHNGVRRGLTPLQAALDCDLAEFATWTDSERIVINLHRVYTELTRSPYDTRHALADTLVYNGGPLHTSV</sequence>
<dbReference type="AlphaFoldDB" id="A0A1T4PVE0"/>
<dbReference type="CDD" id="cd16282">
    <property type="entry name" value="metallo-hydrolase-like_MBL-fold"/>
    <property type="match status" value="1"/>
</dbReference>
<dbReference type="EMBL" id="FUWS01000004">
    <property type="protein sequence ID" value="SJZ95483.1"/>
    <property type="molecule type" value="Genomic_DNA"/>
</dbReference>
<dbReference type="RefSeq" id="WP_078761331.1">
    <property type="nucleotide sequence ID" value="NZ_FUWS01000004.1"/>
</dbReference>
<dbReference type="Proteomes" id="UP000190637">
    <property type="component" value="Unassembled WGS sequence"/>
</dbReference>
<dbReference type="STRING" id="1122192.SAMN02745673_02023"/>
<reference evidence="2 3" key="1">
    <citation type="submission" date="2017-02" db="EMBL/GenBank/DDBJ databases">
        <authorList>
            <person name="Peterson S.W."/>
        </authorList>
    </citation>
    <scope>NUCLEOTIDE SEQUENCE [LARGE SCALE GENOMIC DNA]</scope>
    <source>
        <strain evidence="2 3">DSM 45154</strain>
    </source>
</reference>
<evidence type="ECO:0000313" key="3">
    <source>
        <dbReference type="Proteomes" id="UP000190637"/>
    </source>
</evidence>
<protein>
    <submittedName>
        <fullName evidence="2">Cyclase</fullName>
    </submittedName>
</protein>
<feature type="domain" description="Metallo-beta-lactamase" evidence="1">
    <location>
        <begin position="37"/>
        <end position="222"/>
    </location>
</feature>
<evidence type="ECO:0000259" key="1">
    <source>
        <dbReference type="SMART" id="SM00849"/>
    </source>
</evidence>
<dbReference type="SUPFAM" id="SSF56281">
    <property type="entry name" value="Metallo-hydrolase/oxidoreductase"/>
    <property type="match status" value="1"/>
</dbReference>
<accession>A0A1T4PVE0</accession>
<dbReference type="Gene3D" id="3.60.15.10">
    <property type="entry name" value="Ribonuclease Z/Hydroxyacylglutathione hydrolase-like"/>
    <property type="match status" value="1"/>
</dbReference>
<gene>
    <name evidence="2" type="ORF">SAMN02745673_02023</name>
</gene>
<dbReference type="SMART" id="SM00849">
    <property type="entry name" value="Lactamase_B"/>
    <property type="match status" value="1"/>
</dbReference>